<name>A0A0H3GQI7_KLEPH</name>
<dbReference type="EMBL" id="CP003200">
    <property type="protein sequence ID" value="AEW62195.1"/>
    <property type="molecule type" value="Genomic_DNA"/>
</dbReference>
<dbReference type="Proteomes" id="UP000007841">
    <property type="component" value="Chromosome"/>
</dbReference>
<sequence>MAIRLPAEVPALKSKKPARKQAFLNLAPLTGIAIASNWLISKLNLNC</sequence>
<organism evidence="2 3">
    <name type="scientific">Klebsiella pneumoniae subsp. pneumoniae (strain HS11286)</name>
    <dbReference type="NCBI Taxonomy" id="1125630"/>
    <lineage>
        <taxon>Bacteria</taxon>
        <taxon>Pseudomonadati</taxon>
        <taxon>Pseudomonadota</taxon>
        <taxon>Gammaproteobacteria</taxon>
        <taxon>Enterobacterales</taxon>
        <taxon>Enterobacteriaceae</taxon>
        <taxon>Klebsiella/Raoultella group</taxon>
        <taxon>Klebsiella</taxon>
        <taxon>Klebsiella pneumoniae complex</taxon>
    </lineage>
</organism>
<accession>A0A0H3GQI7</accession>
<evidence type="ECO:0000313" key="2">
    <source>
        <dbReference type="EMBL" id="AEW62195.1"/>
    </source>
</evidence>
<reference evidence="2 3" key="1">
    <citation type="journal article" date="2012" name="J. Bacteriol.">
        <title>Complete genome sequence of Klebsiella pneumoniae subsp. pneumoniae HS11286, a multidrug-resistant strain isolated from human sputum.</title>
        <authorList>
            <person name="Liu P."/>
            <person name="Li P."/>
            <person name="Jiang X."/>
            <person name="Bi D."/>
            <person name="Xie Y."/>
            <person name="Tai C."/>
            <person name="Deng Z."/>
            <person name="Rajakumar K."/>
            <person name="Ou H.Y."/>
        </authorList>
    </citation>
    <scope>NUCLEOTIDE SEQUENCE [LARGE SCALE GENOMIC DNA]</scope>
    <source>
        <strain evidence="2 3">HS11286</strain>
    </source>
</reference>
<dbReference type="AlphaFoldDB" id="A0A0H3GQI7"/>
<feature type="transmembrane region" description="Helical" evidence="1">
    <location>
        <begin position="22"/>
        <end position="40"/>
    </location>
</feature>
<keyword evidence="1" id="KW-1133">Transmembrane helix</keyword>
<protein>
    <submittedName>
        <fullName evidence="2">Uncharacterized protein</fullName>
    </submittedName>
</protein>
<keyword evidence="3" id="KW-1185">Reference proteome</keyword>
<evidence type="ECO:0000256" key="1">
    <source>
        <dbReference type="SAM" id="Phobius"/>
    </source>
</evidence>
<keyword evidence="1" id="KW-0812">Transmembrane</keyword>
<dbReference type="HOGENOM" id="CLU_3169202_0_0_6"/>
<dbReference type="RefSeq" id="WP_014343281.1">
    <property type="nucleotide sequence ID" value="NC_016845.1"/>
</dbReference>
<dbReference type="GeneID" id="11848526"/>
<proteinExistence type="predicted"/>
<dbReference type="RefSeq" id="YP_005227797.1">
    <property type="nucleotide sequence ID" value="NC_016845.1"/>
</dbReference>
<keyword evidence="1" id="KW-0472">Membrane</keyword>
<gene>
    <name evidence="2" type="ordered locus">KPHS_34970</name>
</gene>
<dbReference type="KEGG" id="kpm:KPHS_34970"/>
<evidence type="ECO:0000313" key="3">
    <source>
        <dbReference type="Proteomes" id="UP000007841"/>
    </source>
</evidence>